<dbReference type="Pfam" id="PF04795">
    <property type="entry name" value="PAPA-1"/>
    <property type="match status" value="1"/>
</dbReference>
<name>A0A316U5E7_9BASI</name>
<dbReference type="InterPro" id="IPR006880">
    <property type="entry name" value="INO80B_C"/>
</dbReference>
<feature type="compositionally biased region" description="Acidic residues" evidence="1">
    <location>
        <begin position="1"/>
        <end position="35"/>
    </location>
</feature>
<feature type="domain" description="INO80 complex subunit B-like conserved region" evidence="2">
    <location>
        <begin position="198"/>
        <end position="311"/>
    </location>
</feature>
<evidence type="ECO:0000256" key="1">
    <source>
        <dbReference type="SAM" id="MobiDB-lite"/>
    </source>
</evidence>
<sequence length="362" mass="38734">MLGDDEDAEGEPDDDELDADEDELQEEEDDEEEGNDSSAKPSPPTPSRPRKSLKITLKGRSPLQKKTSARSAASSSKAAAATASSSSSRPTRTVVKNNRGKKLVESESDDEDLLDAEGEEEEDGELDELEDELEDEGDLASLPAEGTEGEEDDADGEESFLANMPKTARQMAKAGMGEELLELPLSDTSKKLKRTEAEVALMRSEVARRRRYQSEKKLDDEKTETINRLLKKQVGRKSTREMGQPDEDEEEDEAGGAEGSGGAGGVRGIGGERDAKRAKVMSREESKKLPRGMFRMVNRVEGTTVSIPSIGTGGAGAGVGVGVGPGAEAYMDRWSNLFPSASGKIQVLGEEGAKQPPTATAT</sequence>
<dbReference type="EMBL" id="KZ819328">
    <property type="protein sequence ID" value="PWN20472.1"/>
    <property type="molecule type" value="Genomic_DNA"/>
</dbReference>
<protein>
    <recommendedName>
        <fullName evidence="2">INO80 complex subunit B-like conserved region domain-containing protein</fullName>
    </recommendedName>
</protein>
<evidence type="ECO:0000313" key="3">
    <source>
        <dbReference type="EMBL" id="PWN20472.1"/>
    </source>
</evidence>
<accession>A0A316U5E7</accession>
<dbReference type="InterPro" id="IPR029523">
    <property type="entry name" value="INO80B/Ies2"/>
</dbReference>
<evidence type="ECO:0000313" key="4">
    <source>
        <dbReference type="Proteomes" id="UP000245942"/>
    </source>
</evidence>
<feature type="compositionally biased region" description="Basic and acidic residues" evidence="1">
    <location>
        <begin position="212"/>
        <end position="225"/>
    </location>
</feature>
<dbReference type="GO" id="GO:0031011">
    <property type="term" value="C:Ino80 complex"/>
    <property type="evidence" value="ECO:0007669"/>
    <property type="project" value="InterPro"/>
</dbReference>
<gene>
    <name evidence="3" type="ORF">BCV69DRAFT_283354</name>
</gene>
<reference evidence="3 4" key="1">
    <citation type="journal article" date="2018" name="Mol. Biol. Evol.">
        <title>Broad Genomic Sampling Reveals a Smut Pathogenic Ancestry of the Fungal Clade Ustilaginomycotina.</title>
        <authorList>
            <person name="Kijpornyongpan T."/>
            <person name="Mondo S.J."/>
            <person name="Barry K."/>
            <person name="Sandor L."/>
            <person name="Lee J."/>
            <person name="Lipzen A."/>
            <person name="Pangilinan J."/>
            <person name="LaButti K."/>
            <person name="Hainaut M."/>
            <person name="Henrissat B."/>
            <person name="Grigoriev I.V."/>
            <person name="Spatafora J.W."/>
            <person name="Aime M.C."/>
        </authorList>
    </citation>
    <scope>NUCLEOTIDE SEQUENCE [LARGE SCALE GENOMIC DNA]</scope>
    <source>
        <strain evidence="3 4">MCA 4718</strain>
    </source>
</reference>
<keyword evidence="4" id="KW-1185">Reference proteome</keyword>
<organism evidence="3 4">
    <name type="scientific">Pseudomicrostroma glucosiphilum</name>
    <dbReference type="NCBI Taxonomy" id="1684307"/>
    <lineage>
        <taxon>Eukaryota</taxon>
        <taxon>Fungi</taxon>
        <taxon>Dikarya</taxon>
        <taxon>Basidiomycota</taxon>
        <taxon>Ustilaginomycotina</taxon>
        <taxon>Exobasidiomycetes</taxon>
        <taxon>Microstromatales</taxon>
        <taxon>Microstromatales incertae sedis</taxon>
        <taxon>Pseudomicrostroma</taxon>
    </lineage>
</organism>
<dbReference type="OrthoDB" id="2021186at2759"/>
<dbReference type="PANTHER" id="PTHR21561:SF12">
    <property type="entry name" value="INO80 COMPLEX SUBUNIT B"/>
    <property type="match status" value="1"/>
</dbReference>
<dbReference type="SMART" id="SM01406">
    <property type="entry name" value="PAPA-1"/>
    <property type="match status" value="1"/>
</dbReference>
<feature type="compositionally biased region" description="Low complexity" evidence="1">
    <location>
        <begin position="69"/>
        <end position="89"/>
    </location>
</feature>
<dbReference type="Proteomes" id="UP000245942">
    <property type="component" value="Unassembled WGS sequence"/>
</dbReference>
<feature type="compositionally biased region" description="Acidic residues" evidence="1">
    <location>
        <begin position="147"/>
        <end position="158"/>
    </location>
</feature>
<proteinExistence type="predicted"/>
<feature type="compositionally biased region" description="Acidic residues" evidence="1">
    <location>
        <begin position="106"/>
        <end position="138"/>
    </location>
</feature>
<feature type="compositionally biased region" description="Basic and acidic residues" evidence="1">
    <location>
        <begin position="270"/>
        <end position="288"/>
    </location>
</feature>
<dbReference type="PANTHER" id="PTHR21561">
    <property type="entry name" value="INO80 COMPLEX SUBUNIT B"/>
    <property type="match status" value="1"/>
</dbReference>
<dbReference type="AlphaFoldDB" id="A0A316U5E7"/>
<feature type="region of interest" description="Disordered" evidence="1">
    <location>
        <begin position="206"/>
        <end position="295"/>
    </location>
</feature>
<dbReference type="STRING" id="1684307.A0A316U5E7"/>
<feature type="compositionally biased region" description="Acidic residues" evidence="1">
    <location>
        <begin position="244"/>
        <end position="255"/>
    </location>
</feature>
<feature type="compositionally biased region" description="Gly residues" evidence="1">
    <location>
        <begin position="256"/>
        <end position="269"/>
    </location>
</feature>
<dbReference type="GeneID" id="37014407"/>
<feature type="region of interest" description="Disordered" evidence="1">
    <location>
        <begin position="1"/>
        <end position="175"/>
    </location>
</feature>
<dbReference type="GO" id="GO:0006338">
    <property type="term" value="P:chromatin remodeling"/>
    <property type="evidence" value="ECO:0007669"/>
    <property type="project" value="InterPro"/>
</dbReference>
<dbReference type="RefSeq" id="XP_025347632.1">
    <property type="nucleotide sequence ID" value="XM_025492673.1"/>
</dbReference>
<evidence type="ECO:0000259" key="2">
    <source>
        <dbReference type="SMART" id="SM01406"/>
    </source>
</evidence>